<dbReference type="Proteomes" id="UP000663882">
    <property type="component" value="Unassembled WGS sequence"/>
</dbReference>
<comment type="caution">
    <text evidence="1">The sequence shown here is derived from an EMBL/GenBank/DDBJ whole genome shotgun (WGS) entry which is preliminary data.</text>
</comment>
<dbReference type="AlphaFoldDB" id="A0A814X431"/>
<sequence length="169" mass="19520">MMFIRYLMNFYDLQIFSRQILPLVELRTWTTVFQQIVQMILGEWHRGNAVVLLAQYHPIDIYILSITNNEEPTFVRARSISRLVQLNSVNEYYVIPVYFEANSFGKFELDVLCDVLFTKETSSGLLNLFSNALCISVNVKEDLHGSTCGMQIKGTHVDPICDIYNPDLI</sequence>
<evidence type="ECO:0000313" key="2">
    <source>
        <dbReference type="Proteomes" id="UP000663882"/>
    </source>
</evidence>
<reference evidence="1" key="1">
    <citation type="submission" date="2021-02" db="EMBL/GenBank/DDBJ databases">
        <authorList>
            <person name="Nowell W R."/>
        </authorList>
    </citation>
    <scope>NUCLEOTIDE SEQUENCE</scope>
</reference>
<dbReference type="SUPFAM" id="SSF49758">
    <property type="entry name" value="Calpain large subunit, middle domain (domain III)"/>
    <property type="match status" value="1"/>
</dbReference>
<dbReference type="EMBL" id="CAJNOO010001889">
    <property type="protein sequence ID" value="CAF1211069.1"/>
    <property type="molecule type" value="Genomic_DNA"/>
</dbReference>
<organism evidence="1 2">
    <name type="scientific">Rotaria sordida</name>
    <dbReference type="NCBI Taxonomy" id="392033"/>
    <lineage>
        <taxon>Eukaryota</taxon>
        <taxon>Metazoa</taxon>
        <taxon>Spiralia</taxon>
        <taxon>Gnathifera</taxon>
        <taxon>Rotifera</taxon>
        <taxon>Eurotatoria</taxon>
        <taxon>Bdelloidea</taxon>
        <taxon>Philodinida</taxon>
        <taxon>Philodinidae</taxon>
        <taxon>Rotaria</taxon>
    </lineage>
</organism>
<name>A0A814X431_9BILA</name>
<accession>A0A814X431</accession>
<evidence type="ECO:0000313" key="1">
    <source>
        <dbReference type="EMBL" id="CAF1211069.1"/>
    </source>
</evidence>
<gene>
    <name evidence="1" type="ORF">RFH988_LOCUS25129</name>
</gene>
<proteinExistence type="predicted"/>
<dbReference type="InterPro" id="IPR036213">
    <property type="entry name" value="Calpain_III_sf"/>
</dbReference>
<protein>
    <submittedName>
        <fullName evidence="1">Uncharacterized protein</fullName>
    </submittedName>
</protein>